<evidence type="ECO:0000313" key="3">
    <source>
        <dbReference type="Proteomes" id="UP000516437"/>
    </source>
</evidence>
<organism evidence="2 3">
    <name type="scientific">Morella rubra</name>
    <name type="common">Chinese bayberry</name>
    <dbReference type="NCBI Taxonomy" id="262757"/>
    <lineage>
        <taxon>Eukaryota</taxon>
        <taxon>Viridiplantae</taxon>
        <taxon>Streptophyta</taxon>
        <taxon>Embryophyta</taxon>
        <taxon>Tracheophyta</taxon>
        <taxon>Spermatophyta</taxon>
        <taxon>Magnoliopsida</taxon>
        <taxon>eudicotyledons</taxon>
        <taxon>Gunneridae</taxon>
        <taxon>Pentapetalae</taxon>
        <taxon>rosids</taxon>
        <taxon>fabids</taxon>
        <taxon>Fagales</taxon>
        <taxon>Myricaceae</taxon>
        <taxon>Morella</taxon>
    </lineage>
</organism>
<dbReference type="EMBL" id="RXIC02000025">
    <property type="protein sequence ID" value="KAB1206349.1"/>
    <property type="molecule type" value="Genomic_DNA"/>
</dbReference>
<proteinExistence type="predicted"/>
<feature type="region of interest" description="Disordered" evidence="1">
    <location>
        <begin position="70"/>
        <end position="101"/>
    </location>
</feature>
<evidence type="ECO:0000313" key="2">
    <source>
        <dbReference type="EMBL" id="KAB1206349.1"/>
    </source>
</evidence>
<name>A0A6A1V106_9ROSI</name>
<sequence length="101" mass="10731">MAWQPAVVAALVYPFRGTRLEALRAPPVTSGRGWQMPGRAVGGLVWPTMGGYATGRNFLYLGAKRRPGHKDAPGCQIGPTGRATVAQPGPGDPAQWLGWVH</sequence>
<evidence type="ECO:0000256" key="1">
    <source>
        <dbReference type="SAM" id="MobiDB-lite"/>
    </source>
</evidence>
<reference evidence="2 3" key="1">
    <citation type="journal article" date="2019" name="Plant Biotechnol. J.">
        <title>The red bayberry genome and genetic basis of sex determination.</title>
        <authorList>
            <person name="Jia H.M."/>
            <person name="Jia H.J."/>
            <person name="Cai Q.L."/>
            <person name="Wang Y."/>
            <person name="Zhao H.B."/>
            <person name="Yang W.F."/>
            <person name="Wang G.Y."/>
            <person name="Li Y.H."/>
            <person name="Zhan D.L."/>
            <person name="Shen Y.T."/>
            <person name="Niu Q.F."/>
            <person name="Chang L."/>
            <person name="Qiu J."/>
            <person name="Zhao L."/>
            <person name="Xie H.B."/>
            <person name="Fu W.Y."/>
            <person name="Jin J."/>
            <person name="Li X.W."/>
            <person name="Jiao Y."/>
            <person name="Zhou C.C."/>
            <person name="Tu T."/>
            <person name="Chai C.Y."/>
            <person name="Gao J.L."/>
            <person name="Fan L.J."/>
            <person name="van de Weg E."/>
            <person name="Wang J.Y."/>
            <person name="Gao Z.S."/>
        </authorList>
    </citation>
    <scope>NUCLEOTIDE SEQUENCE [LARGE SCALE GENOMIC DNA]</scope>
    <source>
        <tissue evidence="2">Leaves</tissue>
    </source>
</reference>
<accession>A0A6A1V106</accession>
<dbReference type="AlphaFoldDB" id="A0A6A1V106"/>
<protein>
    <submittedName>
        <fullName evidence="2">Uncharacterized protein</fullName>
    </submittedName>
</protein>
<gene>
    <name evidence="2" type="ORF">CJ030_MR7G018879</name>
</gene>
<dbReference type="Proteomes" id="UP000516437">
    <property type="component" value="Chromosome 7"/>
</dbReference>
<comment type="caution">
    <text evidence="2">The sequence shown here is derived from an EMBL/GenBank/DDBJ whole genome shotgun (WGS) entry which is preliminary data.</text>
</comment>
<keyword evidence="3" id="KW-1185">Reference proteome</keyword>